<comment type="caution">
    <text evidence="5">The sequence shown here is derived from an EMBL/GenBank/DDBJ whole genome shotgun (WGS) entry which is preliminary data.</text>
</comment>
<keyword evidence="1" id="KW-0805">Transcription regulation</keyword>
<organism evidence="5 6">
    <name type="scientific">Streptomyces dysideae</name>
    <dbReference type="NCBI Taxonomy" id="909626"/>
    <lineage>
        <taxon>Bacteria</taxon>
        <taxon>Bacillati</taxon>
        <taxon>Actinomycetota</taxon>
        <taxon>Actinomycetes</taxon>
        <taxon>Kitasatosporales</taxon>
        <taxon>Streptomycetaceae</taxon>
        <taxon>Streptomyces</taxon>
    </lineage>
</organism>
<dbReference type="Proteomes" id="UP000053260">
    <property type="component" value="Unassembled WGS sequence"/>
</dbReference>
<dbReference type="PANTHER" id="PTHR43537">
    <property type="entry name" value="TRANSCRIPTIONAL REGULATOR, GNTR FAMILY"/>
    <property type="match status" value="1"/>
</dbReference>
<dbReference type="PRINTS" id="PR00035">
    <property type="entry name" value="HTHGNTR"/>
</dbReference>
<keyword evidence="6" id="KW-1185">Reference proteome</keyword>
<evidence type="ECO:0000256" key="1">
    <source>
        <dbReference type="ARBA" id="ARBA00023015"/>
    </source>
</evidence>
<evidence type="ECO:0000313" key="5">
    <source>
        <dbReference type="EMBL" id="KUO18097.1"/>
    </source>
</evidence>
<dbReference type="STRING" id="909626.AQJ91_27270"/>
<dbReference type="Gene3D" id="1.10.10.10">
    <property type="entry name" value="Winged helix-like DNA-binding domain superfamily/Winged helix DNA-binding domain"/>
    <property type="match status" value="1"/>
</dbReference>
<dbReference type="PANTHER" id="PTHR43537:SF47">
    <property type="entry name" value="REGULATORY PROTEIN GNTR HTH"/>
    <property type="match status" value="1"/>
</dbReference>
<dbReference type="SMART" id="SM00895">
    <property type="entry name" value="FCD"/>
    <property type="match status" value="1"/>
</dbReference>
<protein>
    <submittedName>
        <fullName evidence="5">GntR family transcriptional regulator</fullName>
    </submittedName>
</protein>
<proteinExistence type="predicted"/>
<dbReference type="CDD" id="cd07377">
    <property type="entry name" value="WHTH_GntR"/>
    <property type="match status" value="1"/>
</dbReference>
<dbReference type="SUPFAM" id="SSF48008">
    <property type="entry name" value="GntR ligand-binding domain-like"/>
    <property type="match status" value="1"/>
</dbReference>
<feature type="domain" description="HTH gntR-type" evidence="4">
    <location>
        <begin position="11"/>
        <end position="79"/>
    </location>
</feature>
<dbReference type="InterPro" id="IPR000524">
    <property type="entry name" value="Tscrpt_reg_HTH_GntR"/>
</dbReference>
<dbReference type="InterPro" id="IPR011711">
    <property type="entry name" value="GntR_C"/>
</dbReference>
<dbReference type="InterPro" id="IPR036388">
    <property type="entry name" value="WH-like_DNA-bd_sf"/>
</dbReference>
<dbReference type="AlphaFoldDB" id="A0A117RZF5"/>
<keyword evidence="3" id="KW-0804">Transcription</keyword>
<dbReference type="GO" id="GO:0003700">
    <property type="term" value="F:DNA-binding transcription factor activity"/>
    <property type="evidence" value="ECO:0007669"/>
    <property type="project" value="InterPro"/>
</dbReference>
<dbReference type="InterPro" id="IPR008920">
    <property type="entry name" value="TF_FadR/GntR_C"/>
</dbReference>
<dbReference type="InterPro" id="IPR036390">
    <property type="entry name" value="WH_DNA-bd_sf"/>
</dbReference>
<evidence type="ECO:0000259" key="4">
    <source>
        <dbReference type="PROSITE" id="PS50949"/>
    </source>
</evidence>
<dbReference type="SUPFAM" id="SSF46785">
    <property type="entry name" value="Winged helix' DNA-binding domain"/>
    <property type="match status" value="1"/>
</dbReference>
<dbReference type="Pfam" id="PF00392">
    <property type="entry name" value="GntR"/>
    <property type="match status" value="1"/>
</dbReference>
<sequence>MEGLRQPRRASTLAAQVSDQLREQLASGRWPVGTRIPGEMELAEMLGVSRNTIREALRALIHLGLLEARVGDGTYVRVTSELEAVLLRRAATTRPADVLELRAVLEEHAAGLAAERRSAADTARLRELLAAARESNRSGSMARVAAADGAFHLAVVRAGGNELLVELYEYLGNALSALLAALPWDAEVTAEHEHWHGALVDAIAAGDAVAARNAASTLVGVTIRLSAAATAKQDGTAGTGRYADE</sequence>
<name>A0A117RZF5_9ACTN</name>
<evidence type="ECO:0000256" key="2">
    <source>
        <dbReference type="ARBA" id="ARBA00023125"/>
    </source>
</evidence>
<dbReference type="RefSeq" id="WP_067026760.1">
    <property type="nucleotide sequence ID" value="NZ_KQ949093.1"/>
</dbReference>
<evidence type="ECO:0000256" key="3">
    <source>
        <dbReference type="ARBA" id="ARBA00023163"/>
    </source>
</evidence>
<accession>A0A117RZF5</accession>
<dbReference type="EMBL" id="LMXB01000068">
    <property type="protein sequence ID" value="KUO18097.1"/>
    <property type="molecule type" value="Genomic_DNA"/>
</dbReference>
<dbReference type="PROSITE" id="PS50949">
    <property type="entry name" value="HTH_GNTR"/>
    <property type="match status" value="1"/>
</dbReference>
<dbReference type="Pfam" id="PF07729">
    <property type="entry name" value="FCD"/>
    <property type="match status" value="1"/>
</dbReference>
<dbReference type="SMART" id="SM00345">
    <property type="entry name" value="HTH_GNTR"/>
    <property type="match status" value="1"/>
</dbReference>
<keyword evidence="2" id="KW-0238">DNA-binding</keyword>
<gene>
    <name evidence="5" type="ORF">AQJ91_27270</name>
</gene>
<dbReference type="GO" id="GO:0003677">
    <property type="term" value="F:DNA binding"/>
    <property type="evidence" value="ECO:0007669"/>
    <property type="project" value="UniProtKB-KW"/>
</dbReference>
<evidence type="ECO:0000313" key="6">
    <source>
        <dbReference type="Proteomes" id="UP000053260"/>
    </source>
</evidence>
<dbReference type="Gene3D" id="1.20.120.530">
    <property type="entry name" value="GntR ligand-binding domain-like"/>
    <property type="match status" value="1"/>
</dbReference>
<reference evidence="5 6" key="1">
    <citation type="submission" date="2015-10" db="EMBL/GenBank/DDBJ databases">
        <title>Draft genome sequence of Streptomyces sp. RV15, isolated from a marine sponge.</title>
        <authorList>
            <person name="Ruckert C."/>
            <person name="Abdelmohsen U.R."/>
            <person name="Winkler A."/>
            <person name="Hentschel U."/>
            <person name="Kalinowski J."/>
            <person name="Kampfer P."/>
            <person name="Glaeser S."/>
        </authorList>
    </citation>
    <scope>NUCLEOTIDE SEQUENCE [LARGE SCALE GENOMIC DNA]</scope>
    <source>
        <strain evidence="5 6">RV15</strain>
    </source>
</reference>